<keyword evidence="6 9" id="KW-0508">mRNA splicing</keyword>
<dbReference type="InterPro" id="IPR044642">
    <property type="entry name" value="PTHR15588"/>
</dbReference>
<comment type="subcellular location">
    <subcellularLocation>
        <location evidence="1 9">Nucleus</location>
    </subcellularLocation>
</comment>
<dbReference type="InterPro" id="IPR001163">
    <property type="entry name" value="Sm_dom_euk/arc"/>
</dbReference>
<dbReference type="PANTHER" id="PTHR15588">
    <property type="entry name" value="LSM1"/>
    <property type="match status" value="1"/>
</dbReference>
<comment type="caution">
    <text evidence="11">The sequence shown here is derived from an EMBL/GenBank/DDBJ whole genome shotgun (WGS) entry which is preliminary data.</text>
</comment>
<dbReference type="EMBL" id="JAULSX010000002">
    <property type="protein sequence ID" value="KAK3496693.1"/>
    <property type="molecule type" value="Genomic_DNA"/>
</dbReference>
<evidence type="ECO:0000313" key="12">
    <source>
        <dbReference type="Proteomes" id="UP001285908"/>
    </source>
</evidence>
<dbReference type="GO" id="GO:0046540">
    <property type="term" value="C:U4/U6 x U5 tri-snRNP complex"/>
    <property type="evidence" value="ECO:0007669"/>
    <property type="project" value="UniProtKB-UniRule"/>
</dbReference>
<dbReference type="InterPro" id="IPR034103">
    <property type="entry name" value="Lsm8"/>
</dbReference>
<comment type="function">
    <text evidence="9">Plays role in pre-mRNA splicing as component of the U4/U6-U5 tri-snRNP complex that is involved in spliceosome assembly, and as component of the precatalytic spliceosome (spliceosome B complex). The heptameric LSM2-8 complex binds specifically to the 3'-terminal U-tract of U6 snRNA.</text>
</comment>
<dbReference type="FunFam" id="2.30.30.100:FF:000027">
    <property type="entry name" value="U6 snRNA-associated Sm-like protein LSm8"/>
    <property type="match status" value="1"/>
</dbReference>
<keyword evidence="3 9" id="KW-0507">mRNA processing</keyword>
<organism evidence="11 12">
    <name type="scientific">Neurospora hispaniola</name>
    <dbReference type="NCBI Taxonomy" id="588809"/>
    <lineage>
        <taxon>Eukaryota</taxon>
        <taxon>Fungi</taxon>
        <taxon>Dikarya</taxon>
        <taxon>Ascomycota</taxon>
        <taxon>Pezizomycotina</taxon>
        <taxon>Sordariomycetes</taxon>
        <taxon>Sordariomycetidae</taxon>
        <taxon>Sordariales</taxon>
        <taxon>Sordariaceae</taxon>
        <taxon>Neurospora</taxon>
    </lineage>
</organism>
<feature type="domain" description="Sm" evidence="10">
    <location>
        <begin position="53"/>
        <end position="132"/>
    </location>
</feature>
<dbReference type="GO" id="GO:0071011">
    <property type="term" value="C:precatalytic spliceosome"/>
    <property type="evidence" value="ECO:0007669"/>
    <property type="project" value="TreeGrafter"/>
</dbReference>
<dbReference type="Proteomes" id="UP001285908">
    <property type="component" value="Unassembled WGS sequence"/>
</dbReference>
<evidence type="ECO:0000256" key="8">
    <source>
        <dbReference type="ARBA" id="ARBA00023274"/>
    </source>
</evidence>
<evidence type="ECO:0000256" key="6">
    <source>
        <dbReference type="ARBA" id="ARBA00023187"/>
    </source>
</evidence>
<dbReference type="CDD" id="cd01727">
    <property type="entry name" value="LSm8"/>
    <property type="match status" value="1"/>
</dbReference>
<accession>A0AAJ0IBI2</accession>
<keyword evidence="5 9" id="KW-0694">RNA-binding</keyword>
<dbReference type="AlphaFoldDB" id="A0AAJ0IBI2"/>
<comment type="subunit">
    <text evidence="9">LSm subunits form a heteromer with a doughnut shape.</text>
</comment>
<dbReference type="InterPro" id="IPR047575">
    <property type="entry name" value="Sm"/>
</dbReference>
<reference evidence="11 12" key="1">
    <citation type="journal article" date="2023" name="Mol. Phylogenet. Evol.">
        <title>Genome-scale phylogeny and comparative genomics of the fungal order Sordariales.</title>
        <authorList>
            <person name="Hensen N."/>
            <person name="Bonometti L."/>
            <person name="Westerberg I."/>
            <person name="Brannstrom I.O."/>
            <person name="Guillou S."/>
            <person name="Cros-Aarteil S."/>
            <person name="Calhoun S."/>
            <person name="Haridas S."/>
            <person name="Kuo A."/>
            <person name="Mondo S."/>
            <person name="Pangilinan J."/>
            <person name="Riley R."/>
            <person name="LaButti K."/>
            <person name="Andreopoulos B."/>
            <person name="Lipzen A."/>
            <person name="Chen C."/>
            <person name="Yan M."/>
            <person name="Daum C."/>
            <person name="Ng V."/>
            <person name="Clum A."/>
            <person name="Steindorff A."/>
            <person name="Ohm R.A."/>
            <person name="Martin F."/>
            <person name="Silar P."/>
            <person name="Natvig D.O."/>
            <person name="Lalanne C."/>
            <person name="Gautier V."/>
            <person name="Ament-Velasquez S.L."/>
            <person name="Kruys A."/>
            <person name="Hutchinson M.I."/>
            <person name="Powell A.J."/>
            <person name="Barry K."/>
            <person name="Miller A.N."/>
            <person name="Grigoriev I.V."/>
            <person name="Debuchy R."/>
            <person name="Gladieux P."/>
            <person name="Hiltunen Thoren M."/>
            <person name="Johannesson H."/>
        </authorList>
    </citation>
    <scope>NUCLEOTIDE SEQUENCE [LARGE SCALE GENOMIC DNA]</scope>
    <source>
        <strain evidence="11 12">FGSC 10403</strain>
    </source>
</reference>
<name>A0AAJ0IBI2_9PEZI</name>
<dbReference type="InterPro" id="IPR010920">
    <property type="entry name" value="LSM_dom_sf"/>
</dbReference>
<evidence type="ECO:0000256" key="1">
    <source>
        <dbReference type="ARBA" id="ARBA00004123"/>
    </source>
</evidence>
<dbReference type="PANTHER" id="PTHR15588:SF9">
    <property type="entry name" value="U6 SNRNA-ASSOCIATED SM-LIKE PROTEIN LSM8"/>
    <property type="match status" value="1"/>
</dbReference>
<gene>
    <name evidence="9" type="primary">LSM8</name>
    <name evidence="11" type="ORF">B0T23DRAFT_437414</name>
</gene>
<evidence type="ECO:0000256" key="7">
    <source>
        <dbReference type="ARBA" id="ARBA00023242"/>
    </source>
</evidence>
<keyword evidence="4 9" id="KW-0747">Spliceosome</keyword>
<evidence type="ECO:0000256" key="2">
    <source>
        <dbReference type="ARBA" id="ARBA00006850"/>
    </source>
</evidence>
<dbReference type="GO" id="GO:0000398">
    <property type="term" value="P:mRNA splicing, via spliceosome"/>
    <property type="evidence" value="ECO:0007669"/>
    <property type="project" value="UniProtKB-UniRule"/>
</dbReference>
<evidence type="ECO:0000313" key="11">
    <source>
        <dbReference type="EMBL" id="KAK3496693.1"/>
    </source>
</evidence>
<dbReference type="SUPFAM" id="SSF50182">
    <property type="entry name" value="Sm-like ribonucleoproteins"/>
    <property type="match status" value="1"/>
</dbReference>
<proteinExistence type="inferred from homology"/>
<dbReference type="SMART" id="SM00651">
    <property type="entry name" value="Sm"/>
    <property type="match status" value="1"/>
</dbReference>
<keyword evidence="12" id="KW-1185">Reference proteome</keyword>
<keyword evidence="8 9" id="KW-0687">Ribonucleoprotein</keyword>
<dbReference type="GO" id="GO:0005688">
    <property type="term" value="C:U6 snRNP"/>
    <property type="evidence" value="ECO:0007669"/>
    <property type="project" value="UniProtKB-UniRule"/>
</dbReference>
<evidence type="ECO:0000256" key="3">
    <source>
        <dbReference type="ARBA" id="ARBA00022664"/>
    </source>
</evidence>
<dbReference type="GO" id="GO:0003729">
    <property type="term" value="F:mRNA binding"/>
    <property type="evidence" value="ECO:0007669"/>
    <property type="project" value="TreeGrafter"/>
</dbReference>
<evidence type="ECO:0000256" key="4">
    <source>
        <dbReference type="ARBA" id="ARBA00022728"/>
    </source>
</evidence>
<evidence type="ECO:0000259" key="10">
    <source>
        <dbReference type="PROSITE" id="PS52002"/>
    </source>
</evidence>
<protein>
    <recommendedName>
        <fullName evidence="9">LSM2-LSM8 complex subunit LSM8</fullName>
    </recommendedName>
</protein>
<keyword evidence="7 9" id="KW-0539">Nucleus</keyword>
<evidence type="ECO:0000256" key="5">
    <source>
        <dbReference type="ARBA" id="ARBA00022884"/>
    </source>
</evidence>
<comment type="similarity">
    <text evidence="2 9">Belongs to the snRNP Sm proteins family.</text>
</comment>
<dbReference type="Gene3D" id="2.30.30.100">
    <property type="match status" value="1"/>
</dbReference>
<sequence>MSAGLVNSYLNSWSTLLPEPLCFFDPSSSFLYCLVARSIGHGIPKFKDIRKTRKLTDPSFFTLEKVCIITVDGRTLVGTLISVDMSTNVFLQRAVERVIRSPDDDEPSAEIELGTHMIRGDTVCLVGLVDESLDESIDWTKVKGATIGTTKH</sequence>
<dbReference type="PROSITE" id="PS52002">
    <property type="entry name" value="SM"/>
    <property type="match status" value="1"/>
</dbReference>
<evidence type="ECO:0000256" key="9">
    <source>
        <dbReference type="RuleBase" id="RU365048"/>
    </source>
</evidence>
<dbReference type="Pfam" id="PF01423">
    <property type="entry name" value="LSM"/>
    <property type="match status" value="1"/>
</dbReference>